<gene>
    <name evidence="1" type="ORF">J2795_004665</name>
</gene>
<sequence length="50" mass="5577">VPEGAAGTSHFRASYDVKQNQYASTLYLLKAIALVFCLVDYIKNTKPTRN</sequence>
<organism evidence="1 2">
    <name type="scientific">Chryseobacterium bernardetii</name>
    <dbReference type="NCBI Taxonomy" id="1241978"/>
    <lineage>
        <taxon>Bacteria</taxon>
        <taxon>Pseudomonadati</taxon>
        <taxon>Bacteroidota</taxon>
        <taxon>Flavobacteriia</taxon>
        <taxon>Flavobacteriales</taxon>
        <taxon>Weeksellaceae</taxon>
        <taxon>Chryseobacterium group</taxon>
        <taxon>Chryseobacterium</taxon>
    </lineage>
</organism>
<proteinExistence type="predicted"/>
<comment type="caution">
    <text evidence="1">The sequence shown here is derived from an EMBL/GenBank/DDBJ whole genome shotgun (WGS) entry which is preliminary data.</text>
</comment>
<reference evidence="1" key="1">
    <citation type="submission" date="2023-07" db="EMBL/GenBank/DDBJ databases">
        <title>Sorghum-associated microbial communities from plants grown in Nebraska, USA.</title>
        <authorList>
            <person name="Schachtman D."/>
        </authorList>
    </citation>
    <scope>NUCLEOTIDE SEQUENCE</scope>
    <source>
        <strain evidence="1">DS1280</strain>
    </source>
</reference>
<feature type="non-terminal residue" evidence="1">
    <location>
        <position position="1"/>
    </location>
</feature>
<evidence type="ECO:0000313" key="1">
    <source>
        <dbReference type="EMBL" id="MDR6443910.1"/>
    </source>
</evidence>
<dbReference type="Proteomes" id="UP001184376">
    <property type="component" value="Unassembled WGS sequence"/>
</dbReference>
<name>A0ACC6J1I3_9FLAO</name>
<dbReference type="EMBL" id="JAVDRG010000023">
    <property type="protein sequence ID" value="MDR6443910.1"/>
    <property type="molecule type" value="Genomic_DNA"/>
</dbReference>
<accession>A0ACC6J1I3</accession>
<keyword evidence="2" id="KW-1185">Reference proteome</keyword>
<evidence type="ECO:0000313" key="2">
    <source>
        <dbReference type="Proteomes" id="UP001184376"/>
    </source>
</evidence>
<protein>
    <submittedName>
        <fullName evidence="1">Uncharacterized protein</fullName>
    </submittedName>
</protein>